<keyword evidence="2" id="KW-1185">Reference proteome</keyword>
<name>A0A0M0EJK1_KOMEU</name>
<protein>
    <recommendedName>
        <fullName evidence="3">Glycosidase</fullName>
    </recommendedName>
</protein>
<dbReference type="Proteomes" id="UP000037566">
    <property type="component" value="Unassembled WGS sequence"/>
</dbReference>
<comment type="caution">
    <text evidence="1">The sequence shown here is derived from an EMBL/GenBank/DDBJ whole genome shotgun (WGS) entry which is preliminary data.</text>
</comment>
<dbReference type="RefSeq" id="WP_010516014.1">
    <property type="nucleotide sequence ID" value="NZ_LHUQ01000004.1"/>
</dbReference>
<dbReference type="EMBL" id="LHUQ01000004">
    <property type="protein sequence ID" value="KON65438.1"/>
    <property type="molecule type" value="Genomic_DNA"/>
</dbReference>
<evidence type="ECO:0008006" key="3">
    <source>
        <dbReference type="Google" id="ProtNLM"/>
    </source>
</evidence>
<evidence type="ECO:0000313" key="1">
    <source>
        <dbReference type="EMBL" id="KON65438.1"/>
    </source>
</evidence>
<proteinExistence type="predicted"/>
<dbReference type="Pfam" id="PF11000">
    <property type="entry name" value="DUF2840"/>
    <property type="match status" value="1"/>
</dbReference>
<sequence>MSAARSAVTTTVELTWIEKRIEHWIRFGHPVEDRILDRRRRLLSFAPGNVFAFIRWTANDFGTVMSCIDIVRAVEAHEARQTVPFVRPGAESLLRQNGWPKVRQVLEAIDGVEAQKIDPCMVCPDHWRHLHQRMTAGQVHRPYTRERHEAWLRRRALS</sequence>
<reference evidence="1" key="1">
    <citation type="submission" date="2015-08" db="EMBL/GenBank/DDBJ databases">
        <title>Draft genome sequence of Komagataeibacter europaeus CECT 8546 a cellulose producer strain from vinegar produced by the traditional method.</title>
        <authorList>
            <person name="Poehlein A."/>
            <person name="Valera M.J."/>
            <person name="Haack F.S."/>
            <person name="Mas A."/>
            <person name="Daniel R."/>
            <person name="Streit W.R."/>
            <person name="Mateo E."/>
        </authorList>
    </citation>
    <scope>NUCLEOTIDE SEQUENCE [LARGE SCALE GENOMIC DNA]</scope>
    <source>
        <strain evidence="1">CECT 8546</strain>
    </source>
</reference>
<organism evidence="1 2">
    <name type="scientific">Komagataeibacter europaeus</name>
    <name type="common">Gluconacetobacter europaeus</name>
    <dbReference type="NCBI Taxonomy" id="33995"/>
    <lineage>
        <taxon>Bacteria</taxon>
        <taxon>Pseudomonadati</taxon>
        <taxon>Pseudomonadota</taxon>
        <taxon>Alphaproteobacteria</taxon>
        <taxon>Acetobacterales</taxon>
        <taxon>Acetobacteraceae</taxon>
        <taxon>Komagataeibacter</taxon>
    </lineage>
</organism>
<evidence type="ECO:0000313" key="2">
    <source>
        <dbReference type="Proteomes" id="UP000037566"/>
    </source>
</evidence>
<gene>
    <name evidence="1" type="ORF">KOEU_12790</name>
</gene>
<dbReference type="PATRIC" id="fig|33995.3.peg.1431"/>
<dbReference type="AlphaFoldDB" id="A0A0M0EJK1"/>
<dbReference type="OrthoDB" id="9810432at2"/>
<dbReference type="STRING" id="33995.KOEU_12790"/>
<dbReference type="InterPro" id="IPR021263">
    <property type="entry name" value="DUF2840"/>
</dbReference>
<accession>A0A0M0EJK1</accession>